<dbReference type="SUPFAM" id="SSF56281">
    <property type="entry name" value="Metallo-hydrolase/oxidoreductase"/>
    <property type="match status" value="1"/>
</dbReference>
<dbReference type="GO" id="GO:0016787">
    <property type="term" value="F:hydrolase activity"/>
    <property type="evidence" value="ECO:0007669"/>
    <property type="project" value="UniProtKB-KW"/>
</dbReference>
<dbReference type="InterPro" id="IPR050114">
    <property type="entry name" value="UPF0173_UPF0282_UlaG_hydrolase"/>
</dbReference>
<dbReference type="Pfam" id="PF12706">
    <property type="entry name" value="Lactamase_B_2"/>
    <property type="match status" value="1"/>
</dbReference>
<dbReference type="Gene3D" id="3.60.15.10">
    <property type="entry name" value="Ribonuclease Z/Hydroxyacylglutathione hydrolase-like"/>
    <property type="match status" value="1"/>
</dbReference>
<evidence type="ECO:0000313" key="3">
    <source>
        <dbReference type="EMBL" id="NEU98334.1"/>
    </source>
</evidence>
<dbReference type="Proteomes" id="UP000468531">
    <property type="component" value="Unassembled WGS sequence"/>
</dbReference>
<proteinExistence type="predicted"/>
<dbReference type="PANTHER" id="PTHR43546:SF9">
    <property type="entry name" value="L-ASCORBATE-6-PHOSPHATE LACTONASE ULAG-RELATED"/>
    <property type="match status" value="1"/>
</dbReference>
<name>A0A6P1BJI8_9BRAD</name>
<dbReference type="EMBL" id="VKHP01000088">
    <property type="protein sequence ID" value="NEU98334.1"/>
    <property type="molecule type" value="Genomic_DNA"/>
</dbReference>
<reference evidence="3 4" key="1">
    <citation type="journal article" date="2020" name="Arch. Microbiol.">
        <title>Bradyrhizobium uaiense sp. nov., a new highly efficient cowpea symbiont.</title>
        <authorList>
            <person name="Cabral Michel D."/>
            <person name="Azarias Guimaraes A."/>
            <person name="Martins da Costa E."/>
            <person name="Soares de Carvalho T."/>
            <person name="Balsanelli E."/>
            <person name="Willems A."/>
            <person name="Maltempi de Souza E."/>
            <person name="de Souza Moreira F.M."/>
        </authorList>
    </citation>
    <scope>NUCLEOTIDE SEQUENCE [LARGE SCALE GENOMIC DNA]</scope>
    <source>
        <strain evidence="3 4">UFLA 03-164</strain>
    </source>
</reference>
<accession>A0A6P1BJI8</accession>
<organism evidence="3 4">
    <name type="scientific">Bradyrhizobium uaiense</name>
    <dbReference type="NCBI Taxonomy" id="2594946"/>
    <lineage>
        <taxon>Bacteria</taxon>
        <taxon>Pseudomonadati</taxon>
        <taxon>Pseudomonadota</taxon>
        <taxon>Alphaproteobacteria</taxon>
        <taxon>Hyphomicrobiales</taxon>
        <taxon>Nitrobacteraceae</taxon>
        <taxon>Bradyrhizobium</taxon>
    </lineage>
</organism>
<sequence length="255" mass="28072">MKVRLIRNATLKLNVAGRTILIDPFFAPKHSLSSYAGRSRNPLVDLPVDPDEILDGVELVIVSHLHSDHFDSVAKSLVPKHLPLICQPGDEDKIRTSGFENVTPLLDQIDWEGINLTRREGRHGFGSVVEKMGSVIGFSLEARGEPTFYWSGDTVFYPAVEETIRTTNPDIIVIHPCGALWQNDPIAMDAEQAVAVCKAAPHAVVVATHLDTLDHATVSRGDLRKHAQSRGISPEQLRIPDDGQILEFSPVRQTA</sequence>
<comment type="caution">
    <text evidence="3">The sequence shown here is derived from an EMBL/GenBank/DDBJ whole genome shotgun (WGS) entry which is preliminary data.</text>
</comment>
<dbReference type="PANTHER" id="PTHR43546">
    <property type="entry name" value="UPF0173 METAL-DEPENDENT HYDROLASE MJ1163-RELATED"/>
    <property type="match status" value="1"/>
</dbReference>
<keyword evidence="4" id="KW-1185">Reference proteome</keyword>
<feature type="domain" description="Metallo-beta-lactamase" evidence="2">
    <location>
        <begin position="18"/>
        <end position="209"/>
    </location>
</feature>
<keyword evidence="1 3" id="KW-0378">Hydrolase</keyword>
<gene>
    <name evidence="3" type="ORF">FNJ47_21535</name>
</gene>
<protein>
    <submittedName>
        <fullName evidence="3">MBL fold metallo-hydrolase</fullName>
    </submittedName>
</protein>
<dbReference type="InterPro" id="IPR001279">
    <property type="entry name" value="Metallo-B-lactamas"/>
</dbReference>
<dbReference type="RefSeq" id="WP_163156550.1">
    <property type="nucleotide sequence ID" value="NZ_VKHP01000088.1"/>
</dbReference>
<evidence type="ECO:0000259" key="2">
    <source>
        <dbReference type="Pfam" id="PF12706"/>
    </source>
</evidence>
<dbReference type="AlphaFoldDB" id="A0A6P1BJI8"/>
<evidence type="ECO:0000313" key="4">
    <source>
        <dbReference type="Proteomes" id="UP000468531"/>
    </source>
</evidence>
<dbReference type="InterPro" id="IPR036866">
    <property type="entry name" value="RibonucZ/Hydroxyglut_hydro"/>
</dbReference>
<evidence type="ECO:0000256" key="1">
    <source>
        <dbReference type="ARBA" id="ARBA00022801"/>
    </source>
</evidence>